<dbReference type="Gene3D" id="3.40.50.150">
    <property type="entry name" value="Vaccinia Virus protein VP39"/>
    <property type="match status" value="1"/>
</dbReference>
<dbReference type="PANTHER" id="PTHR43675:SF8">
    <property type="entry name" value="ARSENITE METHYLTRANSFERASE"/>
    <property type="match status" value="1"/>
</dbReference>
<evidence type="ECO:0000259" key="10">
    <source>
        <dbReference type="Pfam" id="PF13847"/>
    </source>
</evidence>
<dbReference type="Proteomes" id="UP000824267">
    <property type="component" value="Unassembled WGS sequence"/>
</dbReference>
<evidence type="ECO:0000256" key="3">
    <source>
        <dbReference type="ARBA" id="ARBA00034487"/>
    </source>
</evidence>
<comment type="catalytic activity">
    <reaction evidence="6">
        <text>arsenic triglutathione + [thioredoxin]-dithiol + S-adenosyl-L-methionine + 2 H2O = methylarsonous acid + [thioredoxin]-disulfide + 3 glutathione + S-adenosyl-L-homocysteine + H(+)</text>
        <dbReference type="Rhea" id="RHEA:69460"/>
        <dbReference type="Rhea" id="RHEA-COMP:10698"/>
        <dbReference type="Rhea" id="RHEA-COMP:10700"/>
        <dbReference type="ChEBI" id="CHEBI:15377"/>
        <dbReference type="ChEBI" id="CHEBI:15378"/>
        <dbReference type="ChEBI" id="CHEBI:17826"/>
        <dbReference type="ChEBI" id="CHEBI:29950"/>
        <dbReference type="ChEBI" id="CHEBI:50058"/>
        <dbReference type="ChEBI" id="CHEBI:57856"/>
        <dbReference type="ChEBI" id="CHEBI:57925"/>
        <dbReference type="ChEBI" id="CHEBI:59789"/>
        <dbReference type="ChEBI" id="CHEBI:183640"/>
        <dbReference type="EC" id="2.1.1.137"/>
    </reaction>
</comment>
<keyword evidence="2" id="KW-0949">S-adenosyl-L-methionine</keyword>
<reference evidence="11" key="2">
    <citation type="submission" date="2021-04" db="EMBL/GenBank/DDBJ databases">
        <authorList>
            <person name="Gilroy R."/>
        </authorList>
    </citation>
    <scope>NUCLEOTIDE SEQUENCE</scope>
    <source>
        <strain evidence="11">Gambia16-930</strain>
    </source>
</reference>
<dbReference type="PANTHER" id="PTHR43675">
    <property type="entry name" value="ARSENITE METHYLTRANSFERASE"/>
    <property type="match status" value="1"/>
</dbReference>
<feature type="domain" description="Methyltransferase" evidence="10">
    <location>
        <begin position="83"/>
        <end position="197"/>
    </location>
</feature>
<evidence type="ECO:0000313" key="12">
    <source>
        <dbReference type="Proteomes" id="UP000824267"/>
    </source>
</evidence>
<name>A0A9D1UIQ6_9BACT</name>
<gene>
    <name evidence="11" type="ORF">IAC47_06395</name>
</gene>
<evidence type="ECO:0000256" key="4">
    <source>
        <dbReference type="ARBA" id="ARBA00034521"/>
    </source>
</evidence>
<sequence>MIKPNYKTWIRTKAIVIFSILAVISLSFLLFSFLSPWFLFFIIPTFIFSYVLLIISLSKYQFSTKGGNYQAKIHSIIVQEVTGNKILDIGCGSGHLLSQIAKLNPEADLTGIDYWGENWEYSKELCENNFRIENISNKYTFRKETASNLPEDIGCFDCIVSCLTFHEVNDVKDKTVPIAEALMHLRHSGKFVFFDLFQDRKLYPDYSKIEEVIRLQHGVITKRYSLSNAMKLPFPLNHKKVLRYAKIIIGEIK</sequence>
<dbReference type="SUPFAM" id="SSF53335">
    <property type="entry name" value="S-adenosyl-L-methionine-dependent methyltransferases"/>
    <property type="match status" value="1"/>
</dbReference>
<evidence type="ECO:0000256" key="6">
    <source>
        <dbReference type="ARBA" id="ARBA00047941"/>
    </source>
</evidence>
<dbReference type="CDD" id="cd02440">
    <property type="entry name" value="AdoMet_MTases"/>
    <property type="match status" value="1"/>
</dbReference>
<comment type="caution">
    <text evidence="11">The sequence shown here is derived from an EMBL/GenBank/DDBJ whole genome shotgun (WGS) entry which is preliminary data.</text>
</comment>
<keyword evidence="9" id="KW-0472">Membrane</keyword>
<evidence type="ECO:0000256" key="9">
    <source>
        <dbReference type="SAM" id="Phobius"/>
    </source>
</evidence>
<keyword evidence="9" id="KW-0812">Transmembrane</keyword>
<evidence type="ECO:0000256" key="8">
    <source>
        <dbReference type="ARBA" id="ARBA00048428"/>
    </source>
</evidence>
<evidence type="ECO:0000256" key="7">
    <source>
        <dbReference type="ARBA" id="ARBA00047943"/>
    </source>
</evidence>
<dbReference type="AlphaFoldDB" id="A0A9D1UIQ6"/>
<keyword evidence="9" id="KW-1133">Transmembrane helix</keyword>
<evidence type="ECO:0000313" key="11">
    <source>
        <dbReference type="EMBL" id="HIW87885.1"/>
    </source>
</evidence>
<evidence type="ECO:0000256" key="1">
    <source>
        <dbReference type="ARBA" id="ARBA00022679"/>
    </source>
</evidence>
<keyword evidence="1" id="KW-0808">Transferase</keyword>
<feature type="transmembrane region" description="Helical" evidence="9">
    <location>
        <begin position="12"/>
        <end position="31"/>
    </location>
</feature>
<evidence type="ECO:0000256" key="2">
    <source>
        <dbReference type="ARBA" id="ARBA00022691"/>
    </source>
</evidence>
<comment type="catalytic activity">
    <reaction evidence="7">
        <text>arsenic triglutathione + 2 [thioredoxin]-dithiol + 2 S-adenosyl-L-methionine + H2O = dimethylarsinous acid + 2 [thioredoxin]-disulfide + 3 glutathione + 2 S-adenosyl-L-homocysteine + 2 H(+)</text>
        <dbReference type="Rhea" id="RHEA:69464"/>
        <dbReference type="Rhea" id="RHEA-COMP:10698"/>
        <dbReference type="Rhea" id="RHEA-COMP:10700"/>
        <dbReference type="ChEBI" id="CHEBI:15377"/>
        <dbReference type="ChEBI" id="CHEBI:15378"/>
        <dbReference type="ChEBI" id="CHEBI:23808"/>
        <dbReference type="ChEBI" id="CHEBI:29950"/>
        <dbReference type="ChEBI" id="CHEBI:50058"/>
        <dbReference type="ChEBI" id="CHEBI:57856"/>
        <dbReference type="ChEBI" id="CHEBI:57925"/>
        <dbReference type="ChEBI" id="CHEBI:59789"/>
        <dbReference type="ChEBI" id="CHEBI:183640"/>
        <dbReference type="EC" id="2.1.1.137"/>
    </reaction>
</comment>
<dbReference type="EMBL" id="DXGG01000201">
    <property type="protein sequence ID" value="HIW87885.1"/>
    <property type="molecule type" value="Genomic_DNA"/>
</dbReference>
<dbReference type="InterPro" id="IPR025714">
    <property type="entry name" value="Methyltranfer_dom"/>
</dbReference>
<feature type="transmembrane region" description="Helical" evidence="9">
    <location>
        <begin position="37"/>
        <end position="57"/>
    </location>
</feature>
<dbReference type="InterPro" id="IPR026669">
    <property type="entry name" value="Arsenite_MeTrfase-like"/>
</dbReference>
<reference evidence="11" key="1">
    <citation type="journal article" date="2021" name="PeerJ">
        <title>Extensive microbial diversity within the chicken gut microbiome revealed by metagenomics and culture.</title>
        <authorList>
            <person name="Gilroy R."/>
            <person name="Ravi A."/>
            <person name="Getino M."/>
            <person name="Pursley I."/>
            <person name="Horton D.L."/>
            <person name="Alikhan N.F."/>
            <person name="Baker D."/>
            <person name="Gharbi K."/>
            <person name="Hall N."/>
            <person name="Watson M."/>
            <person name="Adriaenssens E.M."/>
            <person name="Foster-Nyarko E."/>
            <person name="Jarju S."/>
            <person name="Secka A."/>
            <person name="Antonio M."/>
            <person name="Oren A."/>
            <person name="Chaudhuri R.R."/>
            <person name="La Ragione R."/>
            <person name="Hildebrand F."/>
            <person name="Pallen M.J."/>
        </authorList>
    </citation>
    <scope>NUCLEOTIDE SEQUENCE</scope>
    <source>
        <strain evidence="11">Gambia16-930</strain>
    </source>
</reference>
<dbReference type="InterPro" id="IPR029063">
    <property type="entry name" value="SAM-dependent_MTases_sf"/>
</dbReference>
<proteinExistence type="inferred from homology"/>
<dbReference type="Pfam" id="PF13847">
    <property type="entry name" value="Methyltransf_31"/>
    <property type="match status" value="1"/>
</dbReference>
<accession>A0A9D1UIQ6</accession>
<organism evidence="11 12">
    <name type="scientific">Candidatus Onthomorpha intestinigallinarum</name>
    <dbReference type="NCBI Taxonomy" id="2840880"/>
    <lineage>
        <taxon>Bacteria</taxon>
        <taxon>Pseudomonadati</taxon>
        <taxon>Bacteroidota</taxon>
        <taxon>Bacteroidia</taxon>
        <taxon>Bacteroidales</taxon>
        <taxon>Candidatus Onthomorpha</taxon>
    </lineage>
</organism>
<dbReference type="GO" id="GO:0032259">
    <property type="term" value="P:methylation"/>
    <property type="evidence" value="ECO:0007669"/>
    <property type="project" value="UniProtKB-KW"/>
</dbReference>
<dbReference type="EC" id="2.1.1.137" evidence="4"/>
<keyword evidence="11" id="KW-0489">Methyltransferase</keyword>
<comment type="similarity">
    <text evidence="3">Belongs to the methyltransferase superfamily. Arsenite methyltransferase family.</text>
</comment>
<dbReference type="GO" id="GO:0030791">
    <property type="term" value="F:arsenite methyltransferase activity"/>
    <property type="evidence" value="ECO:0007669"/>
    <property type="project" value="UniProtKB-EC"/>
</dbReference>
<protein>
    <recommendedName>
        <fullName evidence="5">Arsenite methyltransferase</fullName>
        <ecNumber evidence="4">2.1.1.137</ecNumber>
    </recommendedName>
</protein>
<evidence type="ECO:0000256" key="5">
    <source>
        <dbReference type="ARBA" id="ARBA00034545"/>
    </source>
</evidence>
<comment type="catalytic activity">
    <reaction evidence="8">
        <text>arsenic triglutathione + 3 [thioredoxin]-dithiol + 3 S-adenosyl-L-methionine = trimethylarsine + 3 [thioredoxin]-disulfide + 3 glutathione + 3 S-adenosyl-L-homocysteine + 3 H(+)</text>
        <dbReference type="Rhea" id="RHEA:69432"/>
        <dbReference type="Rhea" id="RHEA-COMP:10698"/>
        <dbReference type="Rhea" id="RHEA-COMP:10700"/>
        <dbReference type="ChEBI" id="CHEBI:15378"/>
        <dbReference type="ChEBI" id="CHEBI:27130"/>
        <dbReference type="ChEBI" id="CHEBI:29950"/>
        <dbReference type="ChEBI" id="CHEBI:50058"/>
        <dbReference type="ChEBI" id="CHEBI:57856"/>
        <dbReference type="ChEBI" id="CHEBI:57925"/>
        <dbReference type="ChEBI" id="CHEBI:59789"/>
        <dbReference type="ChEBI" id="CHEBI:183640"/>
        <dbReference type="EC" id="2.1.1.137"/>
    </reaction>
</comment>